<name>A0ABV3SHJ9_9HYPH</name>
<feature type="domain" description="SpoVT-AbrB" evidence="2">
    <location>
        <begin position="1"/>
        <end position="44"/>
    </location>
</feature>
<dbReference type="EMBL" id="JBDPGJ010000002">
    <property type="protein sequence ID" value="MEX0406245.1"/>
    <property type="molecule type" value="Genomic_DNA"/>
</dbReference>
<accession>A0ABV3SHJ9</accession>
<reference evidence="3 4" key="1">
    <citation type="submission" date="2024-05" db="EMBL/GenBank/DDBJ databases">
        <authorList>
            <person name="Jiang F."/>
        </authorList>
    </citation>
    <scope>NUCLEOTIDE SEQUENCE [LARGE SCALE GENOMIC DNA]</scope>
    <source>
        <strain evidence="3 4">LZ166</strain>
    </source>
</reference>
<keyword evidence="1 3" id="KW-0238">DNA-binding</keyword>
<dbReference type="NCBIfam" id="TIGR01439">
    <property type="entry name" value="lp_hng_hel_AbrB"/>
    <property type="match status" value="1"/>
</dbReference>
<evidence type="ECO:0000256" key="1">
    <source>
        <dbReference type="PROSITE-ProRule" id="PRU01076"/>
    </source>
</evidence>
<dbReference type="Proteomes" id="UP001556692">
    <property type="component" value="Unassembled WGS sequence"/>
</dbReference>
<dbReference type="SUPFAM" id="SSF89447">
    <property type="entry name" value="AbrB/MazE/MraZ-like"/>
    <property type="match status" value="1"/>
</dbReference>
<evidence type="ECO:0000259" key="2">
    <source>
        <dbReference type="PROSITE" id="PS51740"/>
    </source>
</evidence>
<protein>
    <submittedName>
        <fullName evidence="3">AbrB/MazE/SpoVT family DNA-binding domain-containing protein</fullName>
    </submittedName>
</protein>
<dbReference type="RefSeq" id="WP_367954106.1">
    <property type="nucleotide sequence ID" value="NZ_JBDPGJ010000002.1"/>
</dbReference>
<comment type="caution">
    <text evidence="3">The sequence shown here is derived from an EMBL/GenBank/DDBJ whole genome shotgun (WGS) entry which is preliminary data.</text>
</comment>
<dbReference type="PROSITE" id="PS51740">
    <property type="entry name" value="SPOVT_ABRB"/>
    <property type="match status" value="1"/>
</dbReference>
<organism evidence="3 4">
    <name type="scientific">Aquibium pacificus</name>
    <dbReference type="NCBI Taxonomy" id="3153579"/>
    <lineage>
        <taxon>Bacteria</taxon>
        <taxon>Pseudomonadati</taxon>
        <taxon>Pseudomonadota</taxon>
        <taxon>Alphaproteobacteria</taxon>
        <taxon>Hyphomicrobiales</taxon>
        <taxon>Phyllobacteriaceae</taxon>
        <taxon>Aquibium</taxon>
    </lineage>
</organism>
<dbReference type="Gene3D" id="2.10.260.10">
    <property type="match status" value="1"/>
</dbReference>
<evidence type="ECO:0000313" key="4">
    <source>
        <dbReference type="Proteomes" id="UP001556692"/>
    </source>
</evidence>
<evidence type="ECO:0000313" key="3">
    <source>
        <dbReference type="EMBL" id="MEX0406245.1"/>
    </source>
</evidence>
<sequence length="90" mass="10032">MRVTSKGQVTIPKEIREQLGIQPGSEVEFVNDNDGEVKLRLLPSVDRDVEPAESIRKWTARVAGTLDLGGMTADEYFESIRGERDDLGSR</sequence>
<dbReference type="InterPro" id="IPR037914">
    <property type="entry name" value="SpoVT-AbrB_sf"/>
</dbReference>
<dbReference type="SMART" id="SM00966">
    <property type="entry name" value="SpoVT_AbrB"/>
    <property type="match status" value="1"/>
</dbReference>
<gene>
    <name evidence="3" type="ORF">ABGN05_11260</name>
</gene>
<dbReference type="GO" id="GO:0003677">
    <property type="term" value="F:DNA binding"/>
    <property type="evidence" value="ECO:0007669"/>
    <property type="project" value="UniProtKB-KW"/>
</dbReference>
<keyword evidence="4" id="KW-1185">Reference proteome</keyword>
<dbReference type="Pfam" id="PF04014">
    <property type="entry name" value="MazE_antitoxin"/>
    <property type="match status" value="1"/>
</dbReference>
<dbReference type="InterPro" id="IPR007159">
    <property type="entry name" value="SpoVT-AbrB_dom"/>
</dbReference>
<proteinExistence type="predicted"/>